<dbReference type="EMBL" id="ACJM01000005">
    <property type="protein sequence ID" value="EEG78022.1"/>
    <property type="molecule type" value="Genomic_DNA"/>
</dbReference>
<keyword evidence="4" id="KW-1185">Reference proteome</keyword>
<dbReference type="SUPFAM" id="SSF82771">
    <property type="entry name" value="GIY-YIG endonuclease"/>
    <property type="match status" value="1"/>
</dbReference>
<dbReference type="eggNOG" id="COG2827">
    <property type="taxonomic scope" value="Bacteria"/>
</dbReference>
<evidence type="ECO:0000313" key="3">
    <source>
        <dbReference type="EMBL" id="EEG78022.1"/>
    </source>
</evidence>
<feature type="domain" description="GIY-YIG" evidence="2">
    <location>
        <begin position="1"/>
        <end position="77"/>
    </location>
</feature>
<reference evidence="3 4" key="1">
    <citation type="submission" date="2009-02" db="EMBL/GenBank/DDBJ databases">
        <title>Sequencing of the draft genome and assembly of Dethiobacter alkaliphilus AHT 1.</title>
        <authorList>
            <consortium name="US DOE Joint Genome Institute (JGI-PGF)"/>
            <person name="Lucas S."/>
            <person name="Copeland A."/>
            <person name="Lapidus A."/>
            <person name="Glavina del Rio T."/>
            <person name="Dalin E."/>
            <person name="Tice H."/>
            <person name="Bruce D."/>
            <person name="Goodwin L."/>
            <person name="Pitluck S."/>
            <person name="Larimer F."/>
            <person name="Land M.L."/>
            <person name="Hauser L."/>
            <person name="Muyzer G."/>
        </authorList>
    </citation>
    <scope>NUCLEOTIDE SEQUENCE [LARGE SCALE GENOMIC DNA]</scope>
    <source>
        <strain evidence="3 4">AHT 1</strain>
    </source>
</reference>
<dbReference type="RefSeq" id="WP_008515974.1">
    <property type="nucleotide sequence ID" value="NZ_ACJM01000005.1"/>
</dbReference>
<protein>
    <submittedName>
        <fullName evidence="3">Excinuclease ABC C subunit domain protein</fullName>
    </submittedName>
</protein>
<dbReference type="Proteomes" id="UP000006443">
    <property type="component" value="Unassembled WGS sequence"/>
</dbReference>
<dbReference type="InterPro" id="IPR000305">
    <property type="entry name" value="GIY-YIG_endonuc"/>
</dbReference>
<dbReference type="InterPro" id="IPR035901">
    <property type="entry name" value="GIY-YIG_endonuc_sf"/>
</dbReference>
<comment type="similarity">
    <text evidence="1">Belongs to the UPF0213 family.</text>
</comment>
<dbReference type="PANTHER" id="PTHR34477">
    <property type="entry name" value="UPF0213 PROTEIN YHBQ"/>
    <property type="match status" value="1"/>
</dbReference>
<dbReference type="STRING" id="555088.DealDRAFT_1321"/>
<dbReference type="AlphaFoldDB" id="C0GFR2"/>
<evidence type="ECO:0000259" key="2">
    <source>
        <dbReference type="PROSITE" id="PS50164"/>
    </source>
</evidence>
<gene>
    <name evidence="3" type="ORF">DealDRAFT_1321</name>
</gene>
<dbReference type="PROSITE" id="PS50164">
    <property type="entry name" value="GIY_YIG"/>
    <property type="match status" value="1"/>
</dbReference>
<sequence length="84" mass="9844">MAAFVYILKCADDTLYTGWTTCLKKRVRMHNSGKAAKYTRARLPVEIVWWEEYEKKEDAMRREREIKGFPRSAKMELIIAATNG</sequence>
<organism evidence="3 4">
    <name type="scientific">Dethiobacter alkaliphilus AHT 1</name>
    <dbReference type="NCBI Taxonomy" id="555088"/>
    <lineage>
        <taxon>Bacteria</taxon>
        <taxon>Bacillati</taxon>
        <taxon>Bacillota</taxon>
        <taxon>Dethiobacteria</taxon>
        <taxon>Dethiobacterales</taxon>
        <taxon>Dethiobacteraceae</taxon>
        <taxon>Dethiobacter</taxon>
    </lineage>
</organism>
<dbReference type="PANTHER" id="PTHR34477:SF1">
    <property type="entry name" value="UPF0213 PROTEIN YHBQ"/>
    <property type="match status" value="1"/>
</dbReference>
<comment type="caution">
    <text evidence="3">The sequence shown here is derived from an EMBL/GenBank/DDBJ whole genome shotgun (WGS) entry which is preliminary data.</text>
</comment>
<dbReference type="Gene3D" id="3.40.1440.10">
    <property type="entry name" value="GIY-YIG endonuclease"/>
    <property type="match status" value="1"/>
</dbReference>
<evidence type="ECO:0000256" key="1">
    <source>
        <dbReference type="ARBA" id="ARBA00007435"/>
    </source>
</evidence>
<accession>C0GFR2</accession>
<dbReference type="Pfam" id="PF01541">
    <property type="entry name" value="GIY-YIG"/>
    <property type="match status" value="1"/>
</dbReference>
<name>C0GFR2_DETAL</name>
<proteinExistence type="inferred from homology"/>
<dbReference type="InterPro" id="IPR050190">
    <property type="entry name" value="UPF0213_domain"/>
</dbReference>
<dbReference type="CDD" id="cd10456">
    <property type="entry name" value="GIY-YIG_UPF0213"/>
    <property type="match status" value="1"/>
</dbReference>
<dbReference type="OrthoDB" id="9807770at2"/>
<evidence type="ECO:0000313" key="4">
    <source>
        <dbReference type="Proteomes" id="UP000006443"/>
    </source>
</evidence>